<organism evidence="1 2">
    <name type="scientific">Paludibaculum fermentans</name>
    <dbReference type="NCBI Taxonomy" id="1473598"/>
    <lineage>
        <taxon>Bacteria</taxon>
        <taxon>Pseudomonadati</taxon>
        <taxon>Acidobacteriota</taxon>
        <taxon>Terriglobia</taxon>
        <taxon>Bryobacterales</taxon>
        <taxon>Bryobacteraceae</taxon>
        <taxon>Paludibaculum</taxon>
    </lineage>
</organism>
<reference evidence="1 2" key="1">
    <citation type="submission" date="2020-10" db="EMBL/GenBank/DDBJ databases">
        <title>Complete genome sequence of Paludibaculum fermentans P105T, a facultatively anaerobic acidobacterium capable of dissimilatory Fe(III) reduction.</title>
        <authorList>
            <person name="Dedysh S.N."/>
            <person name="Beletsky A.V."/>
            <person name="Kulichevskaya I.S."/>
            <person name="Mardanov A.V."/>
            <person name="Ravin N.V."/>
        </authorList>
    </citation>
    <scope>NUCLEOTIDE SEQUENCE [LARGE SCALE GENOMIC DNA]</scope>
    <source>
        <strain evidence="1 2">P105</strain>
    </source>
</reference>
<keyword evidence="2" id="KW-1185">Reference proteome</keyword>
<dbReference type="Gene3D" id="3.10.450.50">
    <property type="match status" value="1"/>
</dbReference>
<proteinExistence type="predicted"/>
<dbReference type="EMBL" id="CP063849">
    <property type="protein sequence ID" value="QOY90329.1"/>
    <property type="molecule type" value="Genomic_DNA"/>
</dbReference>
<dbReference type="InterPro" id="IPR032710">
    <property type="entry name" value="NTF2-like_dom_sf"/>
</dbReference>
<dbReference type="AlphaFoldDB" id="A0A7S7NW85"/>
<evidence type="ECO:0008006" key="3">
    <source>
        <dbReference type="Google" id="ProtNLM"/>
    </source>
</evidence>
<protein>
    <recommendedName>
        <fullName evidence="3">SnoaL-like domain-containing protein</fullName>
    </recommendedName>
</protein>
<sequence>MPSKAVDLYKRYATAWSAIPDQERRSILDSVLETEISYRIPRMEGTGHQVVIDDINDFQAKVPGGRFALHSVSEHHDVALMEWQLILPDGTPGVRGHDAIRVTPEGKLGQIVTFAPSTLEPQGS</sequence>
<dbReference type="Proteomes" id="UP000593892">
    <property type="component" value="Chromosome"/>
</dbReference>
<evidence type="ECO:0000313" key="1">
    <source>
        <dbReference type="EMBL" id="QOY90329.1"/>
    </source>
</evidence>
<accession>A0A7S7NW85</accession>
<name>A0A7S7NW85_PALFE</name>
<dbReference type="KEGG" id="pfer:IRI77_10345"/>
<dbReference type="SUPFAM" id="SSF54427">
    <property type="entry name" value="NTF2-like"/>
    <property type="match status" value="1"/>
</dbReference>
<evidence type="ECO:0000313" key="2">
    <source>
        <dbReference type="Proteomes" id="UP000593892"/>
    </source>
</evidence>
<dbReference type="RefSeq" id="WP_194451994.1">
    <property type="nucleotide sequence ID" value="NZ_CP063849.1"/>
</dbReference>
<gene>
    <name evidence="1" type="ORF">IRI77_10345</name>
</gene>